<evidence type="ECO:0000313" key="1">
    <source>
        <dbReference type="EMBL" id="VDM76929.1"/>
    </source>
</evidence>
<reference evidence="1 2" key="1">
    <citation type="submission" date="2018-11" db="EMBL/GenBank/DDBJ databases">
        <authorList>
            <consortium name="Pathogen Informatics"/>
        </authorList>
    </citation>
    <scope>NUCLEOTIDE SEQUENCE [LARGE SCALE GENOMIC DNA]</scope>
</reference>
<proteinExistence type="predicted"/>
<keyword evidence="2" id="KW-1185">Reference proteome</keyword>
<protein>
    <submittedName>
        <fullName evidence="1">Uncharacterized protein</fullName>
    </submittedName>
</protein>
<dbReference type="AlphaFoldDB" id="A0A3P7JAD2"/>
<organism evidence="1 2">
    <name type="scientific">Strongylus vulgaris</name>
    <name type="common">Blood worm</name>
    <dbReference type="NCBI Taxonomy" id="40348"/>
    <lineage>
        <taxon>Eukaryota</taxon>
        <taxon>Metazoa</taxon>
        <taxon>Ecdysozoa</taxon>
        <taxon>Nematoda</taxon>
        <taxon>Chromadorea</taxon>
        <taxon>Rhabditida</taxon>
        <taxon>Rhabditina</taxon>
        <taxon>Rhabditomorpha</taxon>
        <taxon>Strongyloidea</taxon>
        <taxon>Strongylidae</taxon>
        <taxon>Strongylus</taxon>
    </lineage>
</organism>
<dbReference type="Proteomes" id="UP000270094">
    <property type="component" value="Unassembled WGS sequence"/>
</dbReference>
<gene>
    <name evidence="1" type="ORF">SVUK_LOCUS11927</name>
</gene>
<name>A0A3P7JAD2_STRVU</name>
<dbReference type="EMBL" id="UYYB01098027">
    <property type="protein sequence ID" value="VDM76929.1"/>
    <property type="molecule type" value="Genomic_DNA"/>
</dbReference>
<evidence type="ECO:0000313" key="2">
    <source>
        <dbReference type="Proteomes" id="UP000270094"/>
    </source>
</evidence>
<sequence>MTVNTALDRRGHYGILVQNQSETVYLGLRKHQFGHPPPQKRAILLEETRIQTLHIEIEDVDEPPAFVNGPVPFLAVVPLETPVGFHVYKKWDFCLPRIQTLHIEVEDVDEPPAFVNGPVPFLAVVPLETPVGFHVYKVSFDH</sequence>
<dbReference type="OrthoDB" id="6252479at2759"/>
<accession>A0A3P7JAD2</accession>